<gene>
    <name evidence="1" type="ORF">A7A78_03100</name>
</gene>
<organism evidence="1 2">
    <name type="scientific">Aequorivita soesokkakensis</name>
    <dbReference type="NCBI Taxonomy" id="1385699"/>
    <lineage>
        <taxon>Bacteria</taxon>
        <taxon>Pseudomonadati</taxon>
        <taxon>Bacteroidota</taxon>
        <taxon>Flavobacteriia</taxon>
        <taxon>Flavobacteriales</taxon>
        <taxon>Flavobacteriaceae</taxon>
        <taxon>Aequorivita</taxon>
    </lineage>
</organism>
<dbReference type="STRING" id="1385699.A7A78_03100"/>
<reference evidence="1 2" key="1">
    <citation type="submission" date="2016-05" db="EMBL/GenBank/DDBJ databases">
        <title>Genome sequencing of Vitellibacter soesokkakensis RSSK-12.</title>
        <authorList>
            <person name="Thevarajoo S."/>
            <person name="Selvaratnam C."/>
            <person name="Goh K.M."/>
            <person name="Chan K.-G."/>
            <person name="Chong C.S."/>
        </authorList>
    </citation>
    <scope>NUCLEOTIDE SEQUENCE [LARGE SCALE GENOMIC DNA]</scope>
    <source>
        <strain evidence="1 2">RSSK-12</strain>
    </source>
</reference>
<protein>
    <submittedName>
        <fullName evidence="1">Uncharacterized protein</fullName>
    </submittedName>
</protein>
<dbReference type="OrthoDB" id="3532550at2"/>
<accession>A0A1A9LGD1</accession>
<proteinExistence type="predicted"/>
<dbReference type="Proteomes" id="UP000077552">
    <property type="component" value="Unassembled WGS sequence"/>
</dbReference>
<comment type="caution">
    <text evidence="1">The sequence shown here is derived from an EMBL/GenBank/DDBJ whole genome shotgun (WGS) entry which is preliminary data.</text>
</comment>
<sequence>MSSSDLQPLKIPSGWSVEWNLLTETDPNEENIHEFSGSSLLLLNSSLRLKAIDVSWQPEGDINGAYQLQVICLLPKFNAKSNIMEYEGIWETPELEFQTKDRLALVEKINHLLFTLQPYTDHRIMLKPGIVDESNEQIRQVLLKGLTTDVATKIMASNHKQLQDLLLEHSAVSKTMVEELALSGAGKGIRNKAKQLLHSKRFKN</sequence>
<dbReference type="EMBL" id="LXIE01000012">
    <property type="protein sequence ID" value="OAD91495.1"/>
    <property type="molecule type" value="Genomic_DNA"/>
</dbReference>
<evidence type="ECO:0000313" key="2">
    <source>
        <dbReference type="Proteomes" id="UP000077552"/>
    </source>
</evidence>
<dbReference type="RefSeq" id="WP_068761669.1">
    <property type="nucleotide sequence ID" value="NZ_LXIE01000012.1"/>
</dbReference>
<dbReference type="AlphaFoldDB" id="A0A1A9LGD1"/>
<name>A0A1A9LGD1_9FLAO</name>
<evidence type="ECO:0000313" key="1">
    <source>
        <dbReference type="EMBL" id="OAD91495.1"/>
    </source>
</evidence>
<keyword evidence="2" id="KW-1185">Reference proteome</keyword>